<dbReference type="EMBL" id="BAABFB010000072">
    <property type="protein sequence ID" value="GAA4488165.1"/>
    <property type="molecule type" value="Genomic_DNA"/>
</dbReference>
<evidence type="ECO:0008006" key="4">
    <source>
        <dbReference type="Google" id="ProtNLM"/>
    </source>
</evidence>
<reference evidence="3" key="1">
    <citation type="journal article" date="2019" name="Int. J. Syst. Evol. Microbiol.">
        <title>The Global Catalogue of Microorganisms (GCM) 10K type strain sequencing project: providing services to taxonomists for standard genome sequencing and annotation.</title>
        <authorList>
            <consortium name="The Broad Institute Genomics Platform"/>
            <consortium name="The Broad Institute Genome Sequencing Center for Infectious Disease"/>
            <person name="Wu L."/>
            <person name="Ma J."/>
        </authorList>
    </citation>
    <scope>NUCLEOTIDE SEQUENCE [LARGE SCALE GENOMIC DNA]</scope>
    <source>
        <strain evidence="3">JCM 32206</strain>
    </source>
</reference>
<keyword evidence="3" id="KW-1185">Reference proteome</keyword>
<sequence length="121" mass="12777">MRNLWVGMIIGAATGAVIGAIVDGGKRARELAVESGHSVTSAVKAHAPEIRERIQAADLPTKAHDALERAREAHVVERAREAHVVDAAKRAAENVREVVTHAAGSASDQVRHRTGHATGES</sequence>
<organism evidence="2 3">
    <name type="scientific">Rhodococcus olei</name>
    <dbReference type="NCBI Taxonomy" id="2161675"/>
    <lineage>
        <taxon>Bacteria</taxon>
        <taxon>Bacillati</taxon>
        <taxon>Actinomycetota</taxon>
        <taxon>Actinomycetes</taxon>
        <taxon>Mycobacteriales</taxon>
        <taxon>Nocardiaceae</taxon>
        <taxon>Rhodococcus</taxon>
    </lineage>
</organism>
<evidence type="ECO:0000313" key="2">
    <source>
        <dbReference type="EMBL" id="GAA4488165.1"/>
    </source>
</evidence>
<feature type="region of interest" description="Disordered" evidence="1">
    <location>
        <begin position="100"/>
        <end position="121"/>
    </location>
</feature>
<evidence type="ECO:0000313" key="3">
    <source>
        <dbReference type="Proteomes" id="UP001501183"/>
    </source>
</evidence>
<protein>
    <recommendedName>
        <fullName evidence="4">Gas vesicle protein</fullName>
    </recommendedName>
</protein>
<gene>
    <name evidence="2" type="ORF">GCM10023094_47570</name>
</gene>
<dbReference type="RefSeq" id="WP_345351357.1">
    <property type="nucleotide sequence ID" value="NZ_BAABFB010000072.1"/>
</dbReference>
<accession>A0ABP8PI81</accession>
<dbReference type="Proteomes" id="UP001501183">
    <property type="component" value="Unassembled WGS sequence"/>
</dbReference>
<proteinExistence type="predicted"/>
<evidence type="ECO:0000256" key="1">
    <source>
        <dbReference type="SAM" id="MobiDB-lite"/>
    </source>
</evidence>
<name>A0ABP8PI81_9NOCA</name>
<comment type="caution">
    <text evidence="2">The sequence shown here is derived from an EMBL/GenBank/DDBJ whole genome shotgun (WGS) entry which is preliminary data.</text>
</comment>